<comment type="similarity">
    <text evidence="1">Belongs to the NnrE/AIBP family.</text>
</comment>
<dbReference type="OrthoDB" id="9806925at2"/>
<dbReference type="GO" id="GO:0052856">
    <property type="term" value="F:NAD(P)HX epimerase activity"/>
    <property type="evidence" value="ECO:0007669"/>
    <property type="project" value="UniProtKB-UniRule"/>
</dbReference>
<comment type="function">
    <text evidence="1">Catalyzes the epimerization of the S- and R-forms of NAD(P)HX, a damaged form of NAD(P)H that is a result of enzymatic or heat-dependent hydration. This is a prerequisite for the S-specific NAD(P)H-hydrate dehydratase to allow the repair of both epimers of NAD(P)HX.</text>
</comment>
<feature type="binding site" evidence="1">
    <location>
        <position position="151"/>
    </location>
    <ligand>
        <name>K(+)</name>
        <dbReference type="ChEBI" id="CHEBI:29103"/>
    </ligand>
</feature>
<dbReference type="GO" id="GO:0000166">
    <property type="term" value="F:nucleotide binding"/>
    <property type="evidence" value="ECO:0007669"/>
    <property type="project" value="UniProtKB-KW"/>
</dbReference>
<dbReference type="EC" id="5.1.99.6" evidence="1"/>
<protein>
    <recommendedName>
        <fullName evidence="1">NAD(P)H-hydrate epimerase</fullName>
        <ecNumber evidence="1">5.1.99.6</ecNumber>
    </recommendedName>
    <alternativeName>
        <fullName evidence="1">NAD(P)HX epimerase</fullName>
    </alternativeName>
</protein>
<dbReference type="SUPFAM" id="SSF64153">
    <property type="entry name" value="YjeF N-terminal domain-like"/>
    <property type="match status" value="1"/>
</dbReference>
<dbReference type="Proteomes" id="UP000076825">
    <property type="component" value="Chromosome 1"/>
</dbReference>
<organism evidence="3 4">
    <name type="scientific">Bordetella trematum</name>
    <dbReference type="NCBI Taxonomy" id="123899"/>
    <lineage>
        <taxon>Bacteria</taxon>
        <taxon>Pseudomonadati</taxon>
        <taxon>Pseudomonadota</taxon>
        <taxon>Betaproteobacteria</taxon>
        <taxon>Burkholderiales</taxon>
        <taxon>Alcaligenaceae</taxon>
        <taxon>Bordetella</taxon>
    </lineage>
</organism>
<keyword evidence="1" id="KW-0547">Nucleotide-binding</keyword>
<keyword evidence="1" id="KW-0521">NADP</keyword>
<keyword evidence="1" id="KW-0479">Metal-binding</keyword>
<keyword evidence="4" id="KW-1185">Reference proteome</keyword>
<comment type="cofactor">
    <cofactor evidence="1">
        <name>K(+)</name>
        <dbReference type="ChEBI" id="CHEBI:29103"/>
    </cofactor>
    <text evidence="1">Binds 1 potassium ion per subunit.</text>
</comment>
<keyword evidence="1" id="KW-0630">Potassium</keyword>
<dbReference type="eggNOG" id="COG0062">
    <property type="taxonomic scope" value="Bacteria"/>
</dbReference>
<dbReference type="Gene3D" id="3.40.50.10260">
    <property type="entry name" value="YjeF N-terminal domain"/>
    <property type="match status" value="1"/>
</dbReference>
<proteinExistence type="inferred from homology"/>
<keyword evidence="1" id="KW-0413">Isomerase</keyword>
<feature type="binding site" evidence="1">
    <location>
        <begin position="119"/>
        <end position="125"/>
    </location>
    <ligand>
        <name>(6S)-NADPHX</name>
        <dbReference type="ChEBI" id="CHEBI:64076"/>
    </ligand>
</feature>
<dbReference type="PROSITE" id="PS51385">
    <property type="entry name" value="YJEF_N"/>
    <property type="match status" value="1"/>
</dbReference>
<dbReference type="GO" id="GO:0046872">
    <property type="term" value="F:metal ion binding"/>
    <property type="evidence" value="ECO:0007669"/>
    <property type="project" value="UniProtKB-KW"/>
</dbReference>
<dbReference type="InterPro" id="IPR004443">
    <property type="entry name" value="YjeF_N_dom"/>
</dbReference>
<comment type="catalytic activity">
    <reaction evidence="1">
        <text>(6R)-NADHX = (6S)-NADHX</text>
        <dbReference type="Rhea" id="RHEA:32215"/>
        <dbReference type="ChEBI" id="CHEBI:64074"/>
        <dbReference type="ChEBI" id="CHEBI:64075"/>
        <dbReference type="EC" id="5.1.99.6"/>
    </reaction>
</comment>
<reference evidence="3 4" key="1">
    <citation type="submission" date="2016-04" db="EMBL/GenBank/DDBJ databases">
        <authorList>
            <consortium name="Pathogen Informatics"/>
        </authorList>
    </citation>
    <scope>NUCLEOTIDE SEQUENCE [LARGE SCALE GENOMIC DNA]</scope>
    <source>
        <strain evidence="3 4">H044680328</strain>
    </source>
</reference>
<dbReference type="PATRIC" id="fig|123899.6.peg.3820"/>
<dbReference type="STRING" id="123899.SAMEA3906487_03821"/>
<dbReference type="RefSeq" id="WP_063492389.1">
    <property type="nucleotide sequence ID" value="NZ_CP016340.1"/>
</dbReference>
<gene>
    <name evidence="3" type="primary">nnr_2</name>
    <name evidence="1" type="synonym">nnrE</name>
    <name evidence="3" type="ORF">SAMEA3906487_03821</name>
</gene>
<feature type="domain" description="YjeF N-terminal" evidence="2">
    <location>
        <begin position="9"/>
        <end position="203"/>
    </location>
</feature>
<dbReference type="Pfam" id="PF03853">
    <property type="entry name" value="YjeF_N"/>
    <property type="match status" value="1"/>
</dbReference>
<comment type="caution">
    <text evidence="1">Lacks conserved residue(s) required for the propagation of feature annotation.</text>
</comment>
<dbReference type="EMBL" id="LT546645">
    <property type="protein sequence ID" value="SAI73725.1"/>
    <property type="molecule type" value="Genomic_DNA"/>
</dbReference>
<comment type="catalytic activity">
    <reaction evidence="1">
        <text>(6R)-NADPHX = (6S)-NADPHX</text>
        <dbReference type="Rhea" id="RHEA:32227"/>
        <dbReference type="ChEBI" id="CHEBI:64076"/>
        <dbReference type="ChEBI" id="CHEBI:64077"/>
        <dbReference type="EC" id="5.1.99.6"/>
    </reaction>
</comment>
<keyword evidence="1" id="KW-0520">NAD</keyword>
<evidence type="ECO:0000313" key="3">
    <source>
        <dbReference type="EMBL" id="SAI73725.1"/>
    </source>
</evidence>
<dbReference type="InterPro" id="IPR036652">
    <property type="entry name" value="YjeF_N_dom_sf"/>
</dbReference>
<dbReference type="NCBIfam" id="TIGR00197">
    <property type="entry name" value="yjeF_nterm"/>
    <property type="match status" value="1"/>
</dbReference>
<feature type="binding site" evidence="1">
    <location>
        <position position="115"/>
    </location>
    <ligand>
        <name>K(+)</name>
        <dbReference type="ChEBI" id="CHEBI:29103"/>
    </ligand>
</feature>
<feature type="binding site" evidence="1">
    <location>
        <position position="148"/>
    </location>
    <ligand>
        <name>(6S)-NADPHX</name>
        <dbReference type="ChEBI" id="CHEBI:64076"/>
    </ligand>
</feature>
<dbReference type="AlphaFoldDB" id="A0A146AC35"/>
<dbReference type="HAMAP" id="MF_01966">
    <property type="entry name" value="NADHX_epimerase"/>
    <property type="match status" value="1"/>
</dbReference>
<dbReference type="KEGG" id="btrm:SAMEA390648703821"/>
<name>A0A146AC35_9BORD</name>
<evidence type="ECO:0000256" key="1">
    <source>
        <dbReference type="HAMAP-Rule" id="MF_01966"/>
    </source>
</evidence>
<accession>A0A146AC35</accession>
<dbReference type="GeneID" id="56588949"/>
<feature type="binding site" evidence="1">
    <location>
        <begin position="53"/>
        <end position="57"/>
    </location>
    <ligand>
        <name>(6S)-NADPHX</name>
        <dbReference type="ChEBI" id="CHEBI:64076"/>
    </ligand>
</feature>
<sequence>MAIYSVAQLRRIERRAAQEGLDLMARAGRAAADFLAARLPAGGNVLVLAGPGNNGGDALVAATWLQRQGRAVEVVLPGDPARLPPDARLAYAIWREAGGRERSDLPAAAPAMVVDGLFGIGLNRPLESDWQAMIDTVNAWRAPVLALDVPSGLSAATGQPLGRALQARWTLSFIGTPPALAAGQPCLGEHHECDLGLSARWRAQALAD</sequence>
<feature type="binding site" evidence="1">
    <location>
        <position position="54"/>
    </location>
    <ligand>
        <name>K(+)</name>
        <dbReference type="ChEBI" id="CHEBI:29103"/>
    </ligand>
</feature>
<evidence type="ECO:0000259" key="2">
    <source>
        <dbReference type="PROSITE" id="PS51385"/>
    </source>
</evidence>
<evidence type="ECO:0000313" key="4">
    <source>
        <dbReference type="Proteomes" id="UP000076825"/>
    </source>
</evidence>